<keyword evidence="6" id="KW-1185">Reference proteome</keyword>
<evidence type="ECO:0000256" key="2">
    <source>
        <dbReference type="ARBA" id="ARBA00022679"/>
    </source>
</evidence>
<dbReference type="InterPro" id="IPR001296">
    <property type="entry name" value="Glyco_trans_1"/>
</dbReference>
<protein>
    <submittedName>
        <fullName evidence="5">Glycosyltransferase</fullName>
    </submittedName>
</protein>
<evidence type="ECO:0000259" key="4">
    <source>
        <dbReference type="Pfam" id="PF13439"/>
    </source>
</evidence>
<sequence length="396" mass="43123">MSATVPRRILWVPSWYPTPEAPLNGSFFAEQVEHLRRAGHRVAVAATSPLSAATLRRQGPRHALTMHQDRDDPRIVRLGVPIPPPRAQMGDSAVAKERAQAIIRRWRGHRPPEVIHAHSALPGLLVARELAHAWGVPYGFTEHRPSSLELPPNHPRTCRLRDYVGEAAFRIGVASEFSAALATYYDAPFTTVPLPVAEYFFDTALRKPGETFTFLHVSLVDDNKRADTVVKACAALAETHADIRCRIIGASGEVARLLTELAQRLGISERVSIEPPADRAAIAEAMSHADCFVLYSRVEAGGTVLGEALASGTPIVASATTAGRSYASRATGGLVPVDDHAALVTTMEDVYRRRRSGDLAPAALREYARTRFSPAAFAERQGCMYEQAIVAHSPSR</sequence>
<dbReference type="InterPro" id="IPR028098">
    <property type="entry name" value="Glyco_trans_4-like_N"/>
</dbReference>
<keyword evidence="2 5" id="KW-0808">Transferase</keyword>
<dbReference type="SUPFAM" id="SSF53756">
    <property type="entry name" value="UDP-Glycosyltransferase/glycogen phosphorylase"/>
    <property type="match status" value="1"/>
</dbReference>
<evidence type="ECO:0000256" key="1">
    <source>
        <dbReference type="ARBA" id="ARBA00022676"/>
    </source>
</evidence>
<reference evidence="5 6" key="1">
    <citation type="submission" date="2020-08" db="EMBL/GenBank/DDBJ databases">
        <title>Winkia gen. nov., sp. nov., isolated from faeces of the Anser albifrons in China.</title>
        <authorList>
            <person name="Liu Q."/>
        </authorList>
    </citation>
    <scope>NUCLEOTIDE SEQUENCE [LARGE SCALE GENOMIC DNA]</scope>
    <source>
        <strain evidence="5 6">C62</strain>
    </source>
</reference>
<dbReference type="RefSeq" id="WP_191072211.1">
    <property type="nucleotide sequence ID" value="NZ_CP060506.1"/>
</dbReference>
<comment type="caution">
    <text evidence="5">The sequence shown here is derived from an EMBL/GenBank/DDBJ whole genome shotgun (WGS) entry which is preliminary data.</text>
</comment>
<organism evidence="5 6">
    <name type="scientific">Nanchangia anserum</name>
    <dbReference type="NCBI Taxonomy" id="2692125"/>
    <lineage>
        <taxon>Bacteria</taxon>
        <taxon>Bacillati</taxon>
        <taxon>Actinomycetota</taxon>
        <taxon>Actinomycetes</taxon>
        <taxon>Actinomycetales</taxon>
        <taxon>Actinomycetaceae</taxon>
        <taxon>Nanchangia</taxon>
    </lineage>
</organism>
<proteinExistence type="predicted"/>
<keyword evidence="1" id="KW-0328">Glycosyltransferase</keyword>
<dbReference type="PANTHER" id="PTHR12526:SF636">
    <property type="entry name" value="BLL3647 PROTEIN"/>
    <property type="match status" value="1"/>
</dbReference>
<dbReference type="AlphaFoldDB" id="A0A8I0GFY8"/>
<dbReference type="PANTHER" id="PTHR12526">
    <property type="entry name" value="GLYCOSYLTRANSFERASE"/>
    <property type="match status" value="1"/>
</dbReference>
<feature type="domain" description="Glycosyl transferase family 1" evidence="3">
    <location>
        <begin position="205"/>
        <end position="369"/>
    </location>
</feature>
<dbReference type="Pfam" id="PF00534">
    <property type="entry name" value="Glycos_transf_1"/>
    <property type="match status" value="1"/>
</dbReference>
<evidence type="ECO:0000259" key="3">
    <source>
        <dbReference type="Pfam" id="PF00534"/>
    </source>
</evidence>
<dbReference type="Pfam" id="PF13439">
    <property type="entry name" value="Glyco_transf_4"/>
    <property type="match status" value="1"/>
</dbReference>
<gene>
    <name evidence="5" type="ORF">H8R10_07750</name>
</gene>
<dbReference type="GO" id="GO:0016757">
    <property type="term" value="F:glycosyltransferase activity"/>
    <property type="evidence" value="ECO:0007669"/>
    <property type="project" value="UniProtKB-KW"/>
</dbReference>
<evidence type="ECO:0000313" key="6">
    <source>
        <dbReference type="Proteomes" id="UP000627538"/>
    </source>
</evidence>
<dbReference type="EMBL" id="JACRUO010000002">
    <property type="protein sequence ID" value="MBD3690117.1"/>
    <property type="molecule type" value="Genomic_DNA"/>
</dbReference>
<dbReference type="Gene3D" id="3.40.50.2000">
    <property type="entry name" value="Glycogen Phosphorylase B"/>
    <property type="match status" value="2"/>
</dbReference>
<accession>A0A8I0GFY8</accession>
<dbReference type="Proteomes" id="UP000627538">
    <property type="component" value="Unassembled WGS sequence"/>
</dbReference>
<feature type="domain" description="Glycosyltransferase subfamily 4-like N-terminal" evidence="4">
    <location>
        <begin position="29"/>
        <end position="177"/>
    </location>
</feature>
<name>A0A8I0GFY8_9ACTO</name>
<evidence type="ECO:0000313" key="5">
    <source>
        <dbReference type="EMBL" id="MBD3690117.1"/>
    </source>
</evidence>